<organism evidence="2 3">
    <name type="scientific">Pyrus ussuriensis x Pyrus communis</name>
    <dbReference type="NCBI Taxonomy" id="2448454"/>
    <lineage>
        <taxon>Eukaryota</taxon>
        <taxon>Viridiplantae</taxon>
        <taxon>Streptophyta</taxon>
        <taxon>Embryophyta</taxon>
        <taxon>Tracheophyta</taxon>
        <taxon>Spermatophyta</taxon>
        <taxon>Magnoliopsida</taxon>
        <taxon>eudicotyledons</taxon>
        <taxon>Gunneridae</taxon>
        <taxon>Pentapetalae</taxon>
        <taxon>rosids</taxon>
        <taxon>fabids</taxon>
        <taxon>Rosales</taxon>
        <taxon>Rosaceae</taxon>
        <taxon>Amygdaloideae</taxon>
        <taxon>Maleae</taxon>
        <taxon>Pyrus</taxon>
    </lineage>
</organism>
<dbReference type="SUPFAM" id="SSF52091">
    <property type="entry name" value="SpoIIaa-like"/>
    <property type="match status" value="1"/>
</dbReference>
<dbReference type="Proteomes" id="UP000327157">
    <property type="component" value="Chromosome 14"/>
</dbReference>
<dbReference type="Pfam" id="PF01740">
    <property type="entry name" value="STAS"/>
    <property type="match status" value="1"/>
</dbReference>
<feature type="domain" description="STAS" evidence="1">
    <location>
        <begin position="1"/>
        <end position="68"/>
    </location>
</feature>
<dbReference type="AlphaFoldDB" id="A0A5N5G669"/>
<gene>
    <name evidence="2" type="ORF">D8674_012110</name>
</gene>
<dbReference type="CDD" id="cd07042">
    <property type="entry name" value="STAS_SulP_like_sulfate_transporter"/>
    <property type="match status" value="1"/>
</dbReference>
<dbReference type="PROSITE" id="PS50801">
    <property type="entry name" value="STAS"/>
    <property type="match status" value="1"/>
</dbReference>
<sequence>MEVTSLHYVVIDIGIVGNIDTSGITMLEDVQKNVDRKGLKFVIANPRSKMIKKLTKSKFTKKVSTEWL</sequence>
<dbReference type="Gene3D" id="3.30.750.24">
    <property type="entry name" value="STAS domain"/>
    <property type="match status" value="1"/>
</dbReference>
<comment type="caution">
    <text evidence="2">The sequence shown here is derived from an EMBL/GenBank/DDBJ whole genome shotgun (WGS) entry which is preliminary data.</text>
</comment>
<dbReference type="InterPro" id="IPR002645">
    <property type="entry name" value="STAS_dom"/>
</dbReference>
<accession>A0A5N5G669</accession>
<protein>
    <submittedName>
        <fullName evidence="2">Sulfate transporter 3.1-like</fullName>
    </submittedName>
</protein>
<evidence type="ECO:0000313" key="3">
    <source>
        <dbReference type="Proteomes" id="UP000327157"/>
    </source>
</evidence>
<keyword evidence="3" id="KW-1185">Reference proteome</keyword>
<reference evidence="2 3" key="1">
    <citation type="submission" date="2019-09" db="EMBL/GenBank/DDBJ databases">
        <authorList>
            <person name="Ou C."/>
        </authorList>
    </citation>
    <scope>NUCLEOTIDE SEQUENCE [LARGE SCALE GENOMIC DNA]</scope>
    <source>
        <strain evidence="2">S2</strain>
        <tissue evidence="2">Leaf</tissue>
    </source>
</reference>
<reference evidence="2 3" key="3">
    <citation type="submission" date="2019-11" db="EMBL/GenBank/DDBJ databases">
        <title>A de novo genome assembly of a pear dwarfing rootstock.</title>
        <authorList>
            <person name="Wang F."/>
            <person name="Wang J."/>
            <person name="Li S."/>
            <person name="Zhang Y."/>
            <person name="Fang M."/>
            <person name="Ma L."/>
            <person name="Zhao Y."/>
            <person name="Jiang S."/>
        </authorList>
    </citation>
    <scope>NUCLEOTIDE SEQUENCE [LARGE SCALE GENOMIC DNA]</scope>
    <source>
        <strain evidence="2">S2</strain>
        <tissue evidence="2">Leaf</tissue>
    </source>
</reference>
<dbReference type="EMBL" id="SMOL01000553">
    <property type="protein sequence ID" value="KAB2608942.1"/>
    <property type="molecule type" value="Genomic_DNA"/>
</dbReference>
<name>A0A5N5G669_9ROSA</name>
<evidence type="ECO:0000313" key="2">
    <source>
        <dbReference type="EMBL" id="KAB2608942.1"/>
    </source>
</evidence>
<evidence type="ECO:0000259" key="1">
    <source>
        <dbReference type="PROSITE" id="PS50801"/>
    </source>
</evidence>
<dbReference type="InterPro" id="IPR036513">
    <property type="entry name" value="STAS_dom_sf"/>
</dbReference>
<reference evidence="3" key="2">
    <citation type="submission" date="2019-10" db="EMBL/GenBank/DDBJ databases">
        <title>A de novo genome assembly of a pear dwarfing rootstock.</title>
        <authorList>
            <person name="Wang F."/>
            <person name="Wang J."/>
            <person name="Li S."/>
            <person name="Zhang Y."/>
            <person name="Fang M."/>
            <person name="Ma L."/>
            <person name="Zhao Y."/>
            <person name="Jiang S."/>
        </authorList>
    </citation>
    <scope>NUCLEOTIDE SEQUENCE [LARGE SCALE GENOMIC DNA]</scope>
</reference>
<proteinExistence type="predicted"/>